<feature type="signal peptide" evidence="1">
    <location>
        <begin position="1"/>
        <end position="21"/>
    </location>
</feature>
<gene>
    <name evidence="2" type="ORF">Ocin01_02720</name>
</gene>
<organism evidence="2 3">
    <name type="scientific">Orchesella cincta</name>
    <name type="common">Springtail</name>
    <name type="synonym">Podura cincta</name>
    <dbReference type="NCBI Taxonomy" id="48709"/>
    <lineage>
        <taxon>Eukaryota</taxon>
        <taxon>Metazoa</taxon>
        <taxon>Ecdysozoa</taxon>
        <taxon>Arthropoda</taxon>
        <taxon>Hexapoda</taxon>
        <taxon>Collembola</taxon>
        <taxon>Entomobryomorpha</taxon>
        <taxon>Entomobryoidea</taxon>
        <taxon>Orchesellidae</taxon>
        <taxon>Orchesellinae</taxon>
        <taxon>Orchesella</taxon>
    </lineage>
</organism>
<dbReference type="AlphaFoldDB" id="A0A1D2NFE6"/>
<comment type="caution">
    <text evidence="2">The sequence shown here is derived from an EMBL/GenBank/DDBJ whole genome shotgun (WGS) entry which is preliminary data.</text>
</comment>
<name>A0A1D2NFE6_ORCCI</name>
<keyword evidence="1" id="KW-0732">Signal</keyword>
<evidence type="ECO:0000256" key="1">
    <source>
        <dbReference type="SAM" id="SignalP"/>
    </source>
</evidence>
<reference evidence="2 3" key="1">
    <citation type="journal article" date="2016" name="Genome Biol. Evol.">
        <title>Gene Family Evolution Reflects Adaptation to Soil Environmental Stressors in the Genome of the Collembolan Orchesella cincta.</title>
        <authorList>
            <person name="Faddeeva-Vakhrusheva A."/>
            <person name="Derks M.F."/>
            <person name="Anvar S.Y."/>
            <person name="Agamennone V."/>
            <person name="Suring W."/>
            <person name="Smit S."/>
            <person name="van Straalen N.M."/>
            <person name="Roelofs D."/>
        </authorList>
    </citation>
    <scope>NUCLEOTIDE SEQUENCE [LARGE SCALE GENOMIC DNA]</scope>
    <source>
        <tissue evidence="2">Mixed pool</tissue>
    </source>
</reference>
<evidence type="ECO:0000313" key="3">
    <source>
        <dbReference type="Proteomes" id="UP000094527"/>
    </source>
</evidence>
<proteinExistence type="predicted"/>
<dbReference type="EMBL" id="LJIJ01000058">
    <property type="protein sequence ID" value="ODN03974.1"/>
    <property type="molecule type" value="Genomic_DNA"/>
</dbReference>
<keyword evidence="3" id="KW-1185">Reference proteome</keyword>
<sequence>MNSKCFAVVIVLLAIGTTVHADDDDYFYMAVCDSRCDVGNRLTPFAESCDDCCRMRGFRKGKCGGFGWQYCKCKRMSQLRNLFNAILNNH</sequence>
<evidence type="ECO:0000313" key="2">
    <source>
        <dbReference type="EMBL" id="ODN03974.1"/>
    </source>
</evidence>
<dbReference type="Proteomes" id="UP000094527">
    <property type="component" value="Unassembled WGS sequence"/>
</dbReference>
<feature type="chain" id="PRO_5008905491" evidence="1">
    <location>
        <begin position="22"/>
        <end position="90"/>
    </location>
</feature>
<accession>A0A1D2NFE6</accession>
<protein>
    <submittedName>
        <fullName evidence="2">Uncharacterized protein</fullName>
    </submittedName>
</protein>